<accession>A0AAV5MC50</accession>
<keyword evidence="4" id="KW-1185">Reference proteome</keyword>
<dbReference type="Pfam" id="PF20430">
    <property type="entry name" value="Eplus_motif"/>
    <property type="match status" value="1"/>
</dbReference>
<keyword evidence="1" id="KW-0677">Repeat</keyword>
<dbReference type="NCBIfam" id="TIGR00756">
    <property type="entry name" value="PPR"/>
    <property type="match status" value="2"/>
</dbReference>
<dbReference type="AlphaFoldDB" id="A0AAV5MC50"/>
<dbReference type="Pfam" id="PF01535">
    <property type="entry name" value="PPR"/>
    <property type="match status" value="2"/>
</dbReference>
<evidence type="ECO:0000313" key="4">
    <source>
        <dbReference type="Proteomes" id="UP001054252"/>
    </source>
</evidence>
<dbReference type="GO" id="GO:0099402">
    <property type="term" value="P:plant organ development"/>
    <property type="evidence" value="ECO:0007669"/>
    <property type="project" value="UniProtKB-ARBA"/>
</dbReference>
<dbReference type="InterPro" id="IPR046848">
    <property type="entry name" value="E_motif"/>
</dbReference>
<dbReference type="Proteomes" id="UP001054252">
    <property type="component" value="Unassembled WGS sequence"/>
</dbReference>
<dbReference type="PROSITE" id="PS51375">
    <property type="entry name" value="PPR"/>
    <property type="match status" value="2"/>
</dbReference>
<dbReference type="PANTHER" id="PTHR47926:SF521">
    <property type="entry name" value="PENTATRICOPEPTIDE REPEAT-CONTAINING PROTEIN"/>
    <property type="match status" value="1"/>
</dbReference>
<feature type="repeat" description="PPR" evidence="2">
    <location>
        <begin position="56"/>
        <end position="90"/>
    </location>
</feature>
<name>A0AAV5MC50_9ROSI</name>
<dbReference type="Pfam" id="PF13041">
    <property type="entry name" value="PPR_2"/>
    <property type="match status" value="1"/>
</dbReference>
<sequence length="360" mass="40330">MPERNLVSWATMISGYTMLRSAREVVELFGSLCCEGEKENGLDDALQTFELSGDKNSITWSAMITGYAQSGDSLKALKLFSTMHFSGMILEVPIGSALSTMDAKCGSLENGNFVFRRMLERDVISWNAMISRLSQNGHGNGALEFFEEMLIEGTKPDYFTFVNVLSACSHIGLVDGHLIYFEMMSSKFGIAPKVRHYTCVVDLLSCARKLNEAEEFIESARIDHGMCLWHILLSACRNHHNYELGVYAGKKLMELGSQESSSYVLLSSIYTALGRLYGVERVRRMMRLRGVCKDPGCSWIELKGGVHVFVVGDHMHPQIKEICEDLRMLSKQMKDEGYRPSLDPTYVISRTSQEVSSGCI</sequence>
<protein>
    <recommendedName>
        <fullName evidence="5">Pentatricopeptide repeat-containing protein</fullName>
    </recommendedName>
</protein>
<dbReference type="InterPro" id="IPR046960">
    <property type="entry name" value="PPR_At4g14850-like_plant"/>
</dbReference>
<dbReference type="Pfam" id="PF20431">
    <property type="entry name" value="E_motif"/>
    <property type="match status" value="1"/>
</dbReference>
<gene>
    <name evidence="3" type="ORF">SLEP1_g54356</name>
</gene>
<dbReference type="FunFam" id="1.25.40.10:FF:000158">
    <property type="entry name" value="pentatricopeptide repeat-containing protein At2g33680"/>
    <property type="match status" value="1"/>
</dbReference>
<organism evidence="3 4">
    <name type="scientific">Rubroshorea leprosula</name>
    <dbReference type="NCBI Taxonomy" id="152421"/>
    <lineage>
        <taxon>Eukaryota</taxon>
        <taxon>Viridiplantae</taxon>
        <taxon>Streptophyta</taxon>
        <taxon>Embryophyta</taxon>
        <taxon>Tracheophyta</taxon>
        <taxon>Spermatophyta</taxon>
        <taxon>Magnoliopsida</taxon>
        <taxon>eudicotyledons</taxon>
        <taxon>Gunneridae</taxon>
        <taxon>Pentapetalae</taxon>
        <taxon>rosids</taxon>
        <taxon>malvids</taxon>
        <taxon>Malvales</taxon>
        <taxon>Dipterocarpaceae</taxon>
        <taxon>Rubroshorea</taxon>
    </lineage>
</organism>
<dbReference type="PANTHER" id="PTHR47926">
    <property type="entry name" value="PENTATRICOPEPTIDE REPEAT-CONTAINING PROTEIN"/>
    <property type="match status" value="1"/>
</dbReference>
<dbReference type="InterPro" id="IPR046849">
    <property type="entry name" value="E2_motif"/>
</dbReference>
<proteinExistence type="predicted"/>
<dbReference type="InterPro" id="IPR011990">
    <property type="entry name" value="TPR-like_helical_dom_sf"/>
</dbReference>
<dbReference type="GO" id="GO:0003723">
    <property type="term" value="F:RNA binding"/>
    <property type="evidence" value="ECO:0007669"/>
    <property type="project" value="InterPro"/>
</dbReference>
<dbReference type="InterPro" id="IPR002885">
    <property type="entry name" value="PPR_rpt"/>
</dbReference>
<feature type="repeat" description="PPR" evidence="2">
    <location>
        <begin position="122"/>
        <end position="156"/>
    </location>
</feature>
<dbReference type="EMBL" id="BPVZ01000228">
    <property type="protein sequence ID" value="GKV47453.1"/>
    <property type="molecule type" value="Genomic_DNA"/>
</dbReference>
<evidence type="ECO:0008006" key="5">
    <source>
        <dbReference type="Google" id="ProtNLM"/>
    </source>
</evidence>
<comment type="caution">
    <text evidence="3">The sequence shown here is derived from an EMBL/GenBank/DDBJ whole genome shotgun (WGS) entry which is preliminary data.</text>
</comment>
<dbReference type="GO" id="GO:0009451">
    <property type="term" value="P:RNA modification"/>
    <property type="evidence" value="ECO:0007669"/>
    <property type="project" value="InterPro"/>
</dbReference>
<evidence type="ECO:0000313" key="3">
    <source>
        <dbReference type="EMBL" id="GKV47453.1"/>
    </source>
</evidence>
<evidence type="ECO:0000256" key="2">
    <source>
        <dbReference type="PROSITE-ProRule" id="PRU00708"/>
    </source>
</evidence>
<reference evidence="3 4" key="1">
    <citation type="journal article" date="2021" name="Commun. Biol.">
        <title>The genome of Shorea leprosula (Dipterocarpaceae) highlights the ecological relevance of drought in aseasonal tropical rainforests.</title>
        <authorList>
            <person name="Ng K.K.S."/>
            <person name="Kobayashi M.J."/>
            <person name="Fawcett J.A."/>
            <person name="Hatakeyama M."/>
            <person name="Paape T."/>
            <person name="Ng C.H."/>
            <person name="Ang C.C."/>
            <person name="Tnah L.H."/>
            <person name="Lee C.T."/>
            <person name="Nishiyama T."/>
            <person name="Sese J."/>
            <person name="O'Brien M.J."/>
            <person name="Copetti D."/>
            <person name="Mohd Noor M.I."/>
            <person name="Ong R.C."/>
            <person name="Putra M."/>
            <person name="Sireger I.Z."/>
            <person name="Indrioko S."/>
            <person name="Kosugi Y."/>
            <person name="Izuno A."/>
            <person name="Isagi Y."/>
            <person name="Lee S.L."/>
            <person name="Shimizu K.K."/>
        </authorList>
    </citation>
    <scope>NUCLEOTIDE SEQUENCE [LARGE SCALE GENOMIC DNA]</scope>
    <source>
        <strain evidence="3">214</strain>
    </source>
</reference>
<evidence type="ECO:0000256" key="1">
    <source>
        <dbReference type="ARBA" id="ARBA00022737"/>
    </source>
</evidence>
<dbReference type="Gene3D" id="1.25.40.10">
    <property type="entry name" value="Tetratricopeptide repeat domain"/>
    <property type="match status" value="2"/>
</dbReference>